<evidence type="ECO:0000313" key="3">
    <source>
        <dbReference type="Proteomes" id="UP001302477"/>
    </source>
</evidence>
<keyword evidence="2" id="KW-0649">Protein kinase inhibitor</keyword>
<dbReference type="NCBIfam" id="TIGR00481">
    <property type="entry name" value="YbhB/YbcL family Raf kinase inhibitor-like protein"/>
    <property type="match status" value="1"/>
</dbReference>
<evidence type="ECO:0000256" key="1">
    <source>
        <dbReference type="SAM" id="SignalP"/>
    </source>
</evidence>
<dbReference type="EMBL" id="CP137555">
    <property type="protein sequence ID" value="WOX06149.1"/>
    <property type="molecule type" value="Genomic_DNA"/>
</dbReference>
<dbReference type="CDD" id="cd00865">
    <property type="entry name" value="PEBP_bact_arch"/>
    <property type="match status" value="1"/>
</dbReference>
<dbReference type="KEGG" id="mpaf:R5R33_03150"/>
<dbReference type="InterPro" id="IPR008914">
    <property type="entry name" value="PEBP"/>
</dbReference>
<dbReference type="Pfam" id="PF01161">
    <property type="entry name" value="PBP"/>
    <property type="match status" value="1"/>
</dbReference>
<dbReference type="PANTHER" id="PTHR30289">
    <property type="entry name" value="UNCHARACTERIZED PROTEIN YBCL-RELATED"/>
    <property type="match status" value="1"/>
</dbReference>
<dbReference type="InterPro" id="IPR036610">
    <property type="entry name" value="PEBP-like_sf"/>
</dbReference>
<feature type="chain" id="PRO_5043860376" evidence="1">
    <location>
        <begin position="22"/>
        <end position="185"/>
    </location>
</feature>
<keyword evidence="3" id="KW-1185">Reference proteome</keyword>
<protein>
    <submittedName>
        <fullName evidence="2">YbhB/YbcL family Raf kinase inhibitor-like protein</fullName>
    </submittedName>
</protein>
<dbReference type="Proteomes" id="UP001302477">
    <property type="component" value="Chromosome"/>
</dbReference>
<dbReference type="AlphaFoldDB" id="A0AAU0N1M3"/>
<dbReference type="InterPro" id="IPR005247">
    <property type="entry name" value="YbhB_YbcL/LppC-like"/>
</dbReference>
<gene>
    <name evidence="2" type="ORF">R5R33_03150</name>
</gene>
<proteinExistence type="predicted"/>
<feature type="signal peptide" evidence="1">
    <location>
        <begin position="1"/>
        <end position="21"/>
    </location>
</feature>
<sequence>MAVWLSSLGLLSLFVLPTAQAGAEVFTLASNAVSGGDRIASARLYMGSSCSGENISPELHWRDAPLGTRSFALTMYDPDADSGSGRWHWVVFNIPAESMSLPEGAGEPKSGLIPEAIQGRTDFRGHGYSGACPPEGSNGHRYQFRIYALKVDLLPLDESSPAAMVADHIHANKLAEAQMDVIYGR</sequence>
<dbReference type="Gene3D" id="3.90.280.10">
    <property type="entry name" value="PEBP-like"/>
    <property type="match status" value="1"/>
</dbReference>
<dbReference type="PANTHER" id="PTHR30289:SF1">
    <property type="entry name" value="PEBP (PHOSPHATIDYLETHANOLAMINE-BINDING PROTEIN) FAMILY PROTEIN"/>
    <property type="match status" value="1"/>
</dbReference>
<keyword evidence="1" id="KW-0732">Signal</keyword>
<accession>A0AAU0N1M3</accession>
<dbReference type="RefSeq" id="WP_318954607.1">
    <property type="nucleotide sequence ID" value="NZ_CP137555.1"/>
</dbReference>
<evidence type="ECO:0000313" key="2">
    <source>
        <dbReference type="EMBL" id="WOX06149.1"/>
    </source>
</evidence>
<name>A0AAU0N1M3_9GAMM</name>
<dbReference type="GO" id="GO:0004860">
    <property type="term" value="F:protein kinase inhibitor activity"/>
    <property type="evidence" value="ECO:0007669"/>
    <property type="project" value="UniProtKB-KW"/>
</dbReference>
<reference evidence="2 3" key="1">
    <citation type="submission" date="2023-10" db="EMBL/GenBank/DDBJ databases">
        <title>Description of Microbulbifer bruguierae sp. nov., isolated from the sediments of mangrove plant Bruguiera sexangula and comparative genomic analyses of the genus Microbulbifer.</title>
        <authorList>
            <person name="Long M."/>
        </authorList>
    </citation>
    <scope>NUCLEOTIDE SEQUENCE [LARGE SCALE GENOMIC DNA]</scope>
    <source>
        <strain evidence="2 3">SPO729</strain>
    </source>
</reference>
<organism evidence="2 3">
    <name type="scientific">Microbulbifer pacificus</name>
    <dbReference type="NCBI Taxonomy" id="407164"/>
    <lineage>
        <taxon>Bacteria</taxon>
        <taxon>Pseudomonadati</taxon>
        <taxon>Pseudomonadota</taxon>
        <taxon>Gammaproteobacteria</taxon>
        <taxon>Cellvibrionales</taxon>
        <taxon>Microbulbiferaceae</taxon>
        <taxon>Microbulbifer</taxon>
    </lineage>
</organism>
<dbReference type="SUPFAM" id="SSF49777">
    <property type="entry name" value="PEBP-like"/>
    <property type="match status" value="1"/>
</dbReference>